<comment type="subunit">
    <text evidence="3">Homodimer.</text>
</comment>
<sequence length="619" mass="69883">MSTGKSSSDAPFGTLLGYAPGGVAIYSSNYSSLVPRPSRDDPAFRSYIDNEYMGHKWQCVEFARRFLFLTYGFVFTDVGMAYEIFSLRFLRQVVNDNLLPLQAFANGSRRAPEAGSLLIWQKGGEFHETGHVAVITQLVGDKVRIAEQNVIHQPLPQGQQWTRELTLTVEDGRYTLHDTFDDTEILGWMIQTDDARGGLPQPEVASGTLKINGARLEDKGQFSGKWLDERDPLQAAYVKANGHFINHDPLHYYTISESAEQELIKATNEVHLMYLHATDKVMKDDSLLALFDIPKILWPRLRLSWQRRRHDMITGRMDFCMDERGLKVYEYNADSASCHTEGGLILERWAQTGYTGSGYNPAEDLLSQLTAAWQHSSARPFVHIMQDKDLEESYHALFMQEALTRAGFDSKILCGLDELGWDPAGQLIDGDGRLVNCVWKTWAWETAIEQVREVSETEYAAVPIRTGHPDNQVRLIDVLLRPEVMVFEPLWTVVPGNKAILPVLWQLFPHHHYLLDTDFAVNDELAKTGYAVKPISGRCGSNIDLISHDAGLLDQSSGQFVDRKNIYQQLWCLPKVDGKYIQVCTFTVGGSYGGSCLRGDETLVVKKESDIEPLIVEKR</sequence>
<dbReference type="PROSITE" id="PS50911">
    <property type="entry name" value="CHAP"/>
    <property type="match status" value="1"/>
</dbReference>
<dbReference type="FunFam" id="3.90.1720.10:FF:000004">
    <property type="entry name" value="Bifunctional glutathionylspermidine synthetase/amidase"/>
    <property type="match status" value="1"/>
</dbReference>
<dbReference type="GO" id="GO:0046872">
    <property type="term" value="F:metal ion binding"/>
    <property type="evidence" value="ECO:0007669"/>
    <property type="project" value="UniProtKB-KW"/>
</dbReference>
<evidence type="ECO:0000256" key="9">
    <source>
        <dbReference type="ARBA" id="ARBA00022842"/>
    </source>
</evidence>
<dbReference type="AlphaFoldDB" id="A0A0J5L0Q4"/>
<name>A0A0J5L0Q4_PLUGE</name>
<evidence type="ECO:0000256" key="7">
    <source>
        <dbReference type="ARBA" id="ARBA00022801"/>
    </source>
</evidence>
<evidence type="ECO:0000256" key="11">
    <source>
        <dbReference type="ARBA" id="ARBA00023268"/>
    </source>
</evidence>
<dbReference type="PANTHER" id="PTHR30094:SF0">
    <property type="entry name" value="BIFUNCTIONAL GLUTATHIONYLSPERMIDINE SYNTHETASE_AMIDASE-RELATED"/>
    <property type="match status" value="1"/>
</dbReference>
<dbReference type="STRING" id="61647.LG71_07735"/>
<evidence type="ECO:0000256" key="10">
    <source>
        <dbReference type="ARBA" id="ARBA00023097"/>
    </source>
</evidence>
<evidence type="ECO:0000256" key="6">
    <source>
        <dbReference type="ARBA" id="ARBA00022741"/>
    </source>
</evidence>
<dbReference type="Gene3D" id="3.30.1490.330">
    <property type="match status" value="1"/>
</dbReference>
<dbReference type="RefSeq" id="WP_048280128.1">
    <property type="nucleotide sequence ID" value="NZ_JBPAND010000001.1"/>
</dbReference>
<keyword evidence="9" id="KW-0460">Magnesium</keyword>
<reference evidence="19 20" key="1">
    <citation type="submission" date="2015-05" db="EMBL/GenBank/DDBJ databases">
        <title>Genome sequences of Pluralibacter gergoviae.</title>
        <authorList>
            <person name="Greninger A.L."/>
            <person name="Miller S."/>
        </authorList>
    </citation>
    <scope>NUCLEOTIDE SEQUENCE [LARGE SCALE GENOMIC DNA]</scope>
    <source>
        <strain evidence="19 20">JS81F13</strain>
    </source>
</reference>
<evidence type="ECO:0000256" key="15">
    <source>
        <dbReference type="ARBA" id="ARBA00066814"/>
    </source>
</evidence>
<evidence type="ECO:0000256" key="1">
    <source>
        <dbReference type="ARBA" id="ARBA00005115"/>
    </source>
</evidence>
<dbReference type="SUPFAM" id="SSF52440">
    <property type="entry name" value="PreATP-grasp domain"/>
    <property type="match status" value="1"/>
</dbReference>
<keyword evidence="20" id="KW-1185">Reference proteome</keyword>
<evidence type="ECO:0000313" key="20">
    <source>
        <dbReference type="Proteomes" id="UP000036196"/>
    </source>
</evidence>
<dbReference type="GO" id="GO:0005524">
    <property type="term" value="F:ATP binding"/>
    <property type="evidence" value="ECO:0007669"/>
    <property type="project" value="UniProtKB-KW"/>
</dbReference>
<dbReference type="PATRIC" id="fig|61647.15.peg.2365"/>
<dbReference type="EMBL" id="LDZF01000023">
    <property type="protein sequence ID" value="KMK11904.1"/>
    <property type="molecule type" value="Genomic_DNA"/>
</dbReference>
<keyword evidence="7 19" id="KW-0378">Hydrolase</keyword>
<evidence type="ECO:0000256" key="12">
    <source>
        <dbReference type="ARBA" id="ARBA00050087"/>
    </source>
</evidence>
<dbReference type="NCBIfam" id="NF007801">
    <property type="entry name" value="PRK10507.1"/>
    <property type="match status" value="1"/>
</dbReference>
<comment type="similarity">
    <text evidence="2">In the C-terminal section; belongs to the glutathionylspermidine synthase preATP-grasp family.</text>
</comment>
<dbReference type="GO" id="GO:0008885">
    <property type="term" value="F:glutathionylspermidine synthase activity"/>
    <property type="evidence" value="ECO:0007669"/>
    <property type="project" value="UniProtKB-EC"/>
</dbReference>
<keyword evidence="10" id="KW-0558">Oxidation</keyword>
<dbReference type="Pfam" id="PF03738">
    <property type="entry name" value="GSP_synth"/>
    <property type="match status" value="1"/>
</dbReference>
<protein>
    <recommendedName>
        <fullName evidence="17">Bifunctional glutathionylspermidine synthetase/amidase</fullName>
        <ecNumber evidence="15">3.5.1.78</ecNumber>
        <ecNumber evidence="16">6.3.1.8</ecNumber>
    </recommendedName>
</protein>
<feature type="domain" description="Peptidase C51" evidence="18">
    <location>
        <begin position="34"/>
        <end position="177"/>
    </location>
</feature>
<dbReference type="InterPro" id="IPR007921">
    <property type="entry name" value="CHAP_dom"/>
</dbReference>
<dbReference type="Gene3D" id="3.90.1720.10">
    <property type="entry name" value="endopeptidase domain like (from Nostoc punctiforme)"/>
    <property type="match status" value="1"/>
</dbReference>
<dbReference type="FunFam" id="3.30.1490.330:FF:000001">
    <property type="entry name" value="Bifunctional glutathionylspermidine synthetase/amidase"/>
    <property type="match status" value="1"/>
</dbReference>
<evidence type="ECO:0000256" key="16">
    <source>
        <dbReference type="ARBA" id="ARBA00066986"/>
    </source>
</evidence>
<keyword evidence="5" id="KW-0479">Metal-binding</keyword>
<dbReference type="SUPFAM" id="SSF54001">
    <property type="entry name" value="Cysteine proteinases"/>
    <property type="match status" value="1"/>
</dbReference>
<evidence type="ECO:0000256" key="17">
    <source>
        <dbReference type="ARBA" id="ARBA00068488"/>
    </source>
</evidence>
<evidence type="ECO:0000313" key="19">
    <source>
        <dbReference type="EMBL" id="KMK11904.1"/>
    </source>
</evidence>
<keyword evidence="11" id="KW-0511">Multifunctional enzyme</keyword>
<dbReference type="Proteomes" id="UP000036196">
    <property type="component" value="Unassembled WGS sequence"/>
</dbReference>
<dbReference type="EC" id="6.3.1.8" evidence="16"/>
<dbReference type="EC" id="3.5.1.78" evidence="15"/>
<dbReference type="InterPro" id="IPR051705">
    <property type="entry name" value="Gsp_Synthetase/Amidase"/>
</dbReference>
<dbReference type="SUPFAM" id="SSF56059">
    <property type="entry name" value="Glutathione synthetase ATP-binding domain-like"/>
    <property type="match status" value="1"/>
</dbReference>
<evidence type="ECO:0000256" key="14">
    <source>
        <dbReference type="ARBA" id="ARBA00060662"/>
    </source>
</evidence>
<comment type="pathway">
    <text evidence="14">Amine and polyamine metabolism; spermidine metabolism.</text>
</comment>
<evidence type="ECO:0000259" key="18">
    <source>
        <dbReference type="PROSITE" id="PS50911"/>
    </source>
</evidence>
<dbReference type="InterPro" id="IPR016185">
    <property type="entry name" value="PreATP-grasp_dom_sf"/>
</dbReference>
<dbReference type="PANTHER" id="PTHR30094">
    <property type="entry name" value="BIFUNCTIONAL GLUTATHIONYLSPERMIDINE SYNTHETASE/AMIDASE-RELATED"/>
    <property type="match status" value="1"/>
</dbReference>
<comment type="pathway">
    <text evidence="1">Sulfur metabolism; glutathione metabolism.</text>
</comment>
<evidence type="ECO:0000256" key="2">
    <source>
        <dbReference type="ARBA" id="ARBA00008227"/>
    </source>
</evidence>
<dbReference type="InterPro" id="IPR005494">
    <property type="entry name" value="GSPS_pre-ATP-grasp-like_dom"/>
</dbReference>
<keyword evidence="6" id="KW-0547">Nucleotide-binding</keyword>
<keyword evidence="4 19" id="KW-0436">Ligase</keyword>
<evidence type="ECO:0000256" key="5">
    <source>
        <dbReference type="ARBA" id="ARBA00022723"/>
    </source>
</evidence>
<keyword evidence="8" id="KW-0067">ATP-binding</keyword>
<comment type="catalytic activity">
    <reaction evidence="12">
        <text>spermidine + glutathione + ATP = glutathionylspermidine + ADP + phosphate + H(+)</text>
        <dbReference type="Rhea" id="RHEA:21272"/>
        <dbReference type="ChEBI" id="CHEBI:15378"/>
        <dbReference type="ChEBI" id="CHEBI:30616"/>
        <dbReference type="ChEBI" id="CHEBI:43474"/>
        <dbReference type="ChEBI" id="CHEBI:57834"/>
        <dbReference type="ChEBI" id="CHEBI:57835"/>
        <dbReference type="ChEBI" id="CHEBI:57925"/>
        <dbReference type="ChEBI" id="CHEBI:456216"/>
        <dbReference type="EC" id="6.3.1.8"/>
    </reaction>
</comment>
<dbReference type="Pfam" id="PF05257">
    <property type="entry name" value="CHAP"/>
    <property type="match status" value="1"/>
</dbReference>
<dbReference type="GO" id="GO:0008884">
    <property type="term" value="F:glutathionylspermidine amidase activity"/>
    <property type="evidence" value="ECO:0007669"/>
    <property type="project" value="UniProtKB-EC"/>
</dbReference>
<evidence type="ECO:0000256" key="4">
    <source>
        <dbReference type="ARBA" id="ARBA00022598"/>
    </source>
</evidence>
<dbReference type="InterPro" id="IPR038765">
    <property type="entry name" value="Papain-like_cys_pep_sf"/>
</dbReference>
<organism evidence="19 20">
    <name type="scientific">Pluralibacter gergoviae</name>
    <name type="common">Enterobacter gergoviae</name>
    <dbReference type="NCBI Taxonomy" id="61647"/>
    <lineage>
        <taxon>Bacteria</taxon>
        <taxon>Pseudomonadati</taxon>
        <taxon>Pseudomonadota</taxon>
        <taxon>Gammaproteobacteria</taxon>
        <taxon>Enterobacterales</taxon>
        <taxon>Enterobacteriaceae</taxon>
        <taxon>Pluralibacter</taxon>
    </lineage>
</organism>
<comment type="catalytic activity">
    <reaction evidence="13">
        <text>glutathionylspermidine + H2O = spermidine + glutathione</text>
        <dbReference type="Rhea" id="RHEA:17173"/>
        <dbReference type="ChEBI" id="CHEBI:15377"/>
        <dbReference type="ChEBI" id="CHEBI:57834"/>
        <dbReference type="ChEBI" id="CHEBI:57835"/>
        <dbReference type="ChEBI" id="CHEBI:57925"/>
        <dbReference type="EC" id="3.5.1.78"/>
    </reaction>
</comment>
<evidence type="ECO:0000256" key="13">
    <source>
        <dbReference type="ARBA" id="ARBA00052157"/>
    </source>
</evidence>
<accession>A0A0J5L0Q4</accession>
<proteinExistence type="inferred from homology"/>
<gene>
    <name evidence="19" type="ORF">ABW06_19105</name>
</gene>
<comment type="caution">
    <text evidence="19">The sequence shown here is derived from an EMBL/GenBank/DDBJ whole genome shotgun (WGS) entry which is preliminary data.</text>
</comment>
<evidence type="ECO:0000256" key="8">
    <source>
        <dbReference type="ARBA" id="ARBA00022840"/>
    </source>
</evidence>
<dbReference type="eggNOG" id="COG0754">
    <property type="taxonomic scope" value="Bacteria"/>
</dbReference>
<evidence type="ECO:0000256" key="3">
    <source>
        <dbReference type="ARBA" id="ARBA00011738"/>
    </source>
</evidence>